<dbReference type="RefSeq" id="WP_122401506.1">
    <property type="nucleotide sequence ID" value="NZ_LS398110.1"/>
</dbReference>
<dbReference type="Proteomes" id="UP000246085">
    <property type="component" value="Chromosome BRAD3257"/>
</dbReference>
<gene>
    <name evidence="1" type="ORF">BRAD3257_1910</name>
</gene>
<reference evidence="1 2" key="1">
    <citation type="submission" date="2018-03" db="EMBL/GenBank/DDBJ databases">
        <authorList>
            <person name="Gully D."/>
        </authorList>
    </citation>
    <scope>NUCLEOTIDE SEQUENCE [LARGE SCALE GENOMIC DNA]</scope>
    <source>
        <strain evidence="1">ORS3257</strain>
    </source>
</reference>
<protein>
    <submittedName>
        <fullName evidence="1">Uncharacterized protein</fullName>
    </submittedName>
</protein>
<sequence length="64" mass="7300">MVEIIQFASKSERERDRLIREAGAIYDSIFPPNDPVEARSVVPPARTDEPHVRVLPVSYLGPRR</sequence>
<evidence type="ECO:0000313" key="1">
    <source>
        <dbReference type="EMBL" id="SPP93018.1"/>
    </source>
</evidence>
<dbReference type="AlphaFoldDB" id="A0A2U3PV82"/>
<dbReference type="KEGG" id="bvz:BRAD3257_1910"/>
<organism evidence="1 2">
    <name type="scientific">Bradyrhizobium vignae</name>
    <dbReference type="NCBI Taxonomy" id="1549949"/>
    <lineage>
        <taxon>Bacteria</taxon>
        <taxon>Pseudomonadati</taxon>
        <taxon>Pseudomonadota</taxon>
        <taxon>Alphaproteobacteria</taxon>
        <taxon>Hyphomicrobiales</taxon>
        <taxon>Nitrobacteraceae</taxon>
        <taxon>Bradyrhizobium</taxon>
    </lineage>
</organism>
<accession>A0A2U3PV82</accession>
<dbReference type="EMBL" id="LS398110">
    <property type="protein sequence ID" value="SPP93018.1"/>
    <property type="molecule type" value="Genomic_DNA"/>
</dbReference>
<proteinExistence type="predicted"/>
<evidence type="ECO:0000313" key="2">
    <source>
        <dbReference type="Proteomes" id="UP000246085"/>
    </source>
</evidence>
<name>A0A2U3PV82_9BRAD</name>